<dbReference type="Gene3D" id="3.30.1150.10">
    <property type="match status" value="1"/>
</dbReference>
<evidence type="ECO:0000256" key="3">
    <source>
        <dbReference type="ARBA" id="ARBA00022679"/>
    </source>
</evidence>
<dbReference type="PROSITE" id="PS52029">
    <property type="entry name" value="LD_TPASE"/>
    <property type="match status" value="1"/>
</dbReference>
<dbReference type="RefSeq" id="WP_209144861.1">
    <property type="nucleotide sequence ID" value="NZ_JAGHKO010000024.1"/>
</dbReference>
<dbReference type="PANTHER" id="PTHR36699:SF1">
    <property type="entry name" value="L,D-TRANSPEPTIDASE YAFK-RELATED"/>
    <property type="match status" value="1"/>
</dbReference>
<evidence type="ECO:0000256" key="2">
    <source>
        <dbReference type="ARBA" id="ARBA00005992"/>
    </source>
</evidence>
<keyword evidence="8" id="KW-0732">Signal</keyword>
<dbReference type="Pfam" id="PF03734">
    <property type="entry name" value="YkuD"/>
    <property type="match status" value="1"/>
</dbReference>
<reference evidence="10 11" key="1">
    <citation type="submission" date="2021-03" db="EMBL/GenBank/DDBJ databases">
        <title>Assistant Professor.</title>
        <authorList>
            <person name="Huq M.A."/>
        </authorList>
    </citation>
    <scope>NUCLEOTIDE SEQUENCE [LARGE SCALE GENOMIC DNA]</scope>
    <source>
        <strain evidence="10 11">MAH-29</strain>
    </source>
</reference>
<feature type="chain" id="PRO_5045919761" evidence="8">
    <location>
        <begin position="21"/>
        <end position="396"/>
    </location>
</feature>
<evidence type="ECO:0000259" key="9">
    <source>
        <dbReference type="PROSITE" id="PS52029"/>
    </source>
</evidence>
<name>A0ABS3Z7C2_9BACT</name>
<keyword evidence="3" id="KW-0808">Transferase</keyword>
<evidence type="ECO:0000313" key="10">
    <source>
        <dbReference type="EMBL" id="MBO9205361.1"/>
    </source>
</evidence>
<feature type="signal peptide" evidence="8">
    <location>
        <begin position="1"/>
        <end position="20"/>
    </location>
</feature>
<dbReference type="EMBL" id="JAGHKO010000024">
    <property type="protein sequence ID" value="MBO9205361.1"/>
    <property type="molecule type" value="Genomic_DNA"/>
</dbReference>
<evidence type="ECO:0000313" key="11">
    <source>
        <dbReference type="Proteomes" id="UP000677244"/>
    </source>
</evidence>
<comment type="pathway">
    <text evidence="1 7">Cell wall biogenesis; peptidoglycan biosynthesis.</text>
</comment>
<sequence length="396" mass="45587">MRYAYILLLGAISLVKTASAQTATAASINFIDYQRGFPRINDAIKKKEDTLMKQFEEKRLAWPARYIYIRSFKYDSQIEVWVKQDLSDKFALFKTYRVCAMAGSLGPKRMQGDYQVPEGFYYINEFNPRSNYYLSLGLNYPNASDRILSDSVMPGGDIYIHGKCVTTGCIPINNEQIEELYILAAHAKSEGQDFIPVHIFPIRFDNPRSSEYLKKYVKDFPEYLPLVDELKHAYTFFEKTRKLPVIMVSKKGEYVIDGIIPKDKEPEPIAKKERRQLKTYNQEEISNVVERLPVFPGGNDKFQAFIDTLSKEMVPYLGQQQKTFAMVEFVINKEGKVIYANVIKGGNDDLNDHLIEAFENMPQWTPAVKHDQTVSVKLKQTIFIEKPETQVIGSVQ</sequence>
<keyword evidence="6 7" id="KW-0961">Cell wall biogenesis/degradation</keyword>
<feature type="active site" description="Proton donor/acceptor" evidence="7">
    <location>
        <position position="161"/>
    </location>
</feature>
<dbReference type="CDD" id="cd16913">
    <property type="entry name" value="YkuD_like"/>
    <property type="match status" value="1"/>
</dbReference>
<comment type="caution">
    <text evidence="10">The sequence shown here is derived from an EMBL/GenBank/DDBJ whole genome shotgun (WGS) entry which is preliminary data.</text>
</comment>
<feature type="active site" description="Nucleophile" evidence="7">
    <location>
        <position position="169"/>
    </location>
</feature>
<organism evidence="10 11">
    <name type="scientific">Niastella soli</name>
    <dbReference type="NCBI Taxonomy" id="2821487"/>
    <lineage>
        <taxon>Bacteria</taxon>
        <taxon>Pseudomonadati</taxon>
        <taxon>Bacteroidota</taxon>
        <taxon>Chitinophagia</taxon>
        <taxon>Chitinophagales</taxon>
        <taxon>Chitinophagaceae</taxon>
        <taxon>Niastella</taxon>
    </lineage>
</organism>
<evidence type="ECO:0000256" key="6">
    <source>
        <dbReference type="ARBA" id="ARBA00023316"/>
    </source>
</evidence>
<comment type="similarity">
    <text evidence="2">Belongs to the YkuD family.</text>
</comment>
<dbReference type="InterPro" id="IPR005490">
    <property type="entry name" value="LD_TPept_cat_dom"/>
</dbReference>
<dbReference type="SUPFAM" id="SSF74653">
    <property type="entry name" value="TolA/TonB C-terminal domain"/>
    <property type="match status" value="1"/>
</dbReference>
<feature type="domain" description="L,D-TPase catalytic" evidence="9">
    <location>
        <begin position="67"/>
        <end position="200"/>
    </location>
</feature>
<protein>
    <submittedName>
        <fullName evidence="10">L,D-transpeptidase family protein</fullName>
    </submittedName>
</protein>
<accession>A0ABS3Z7C2</accession>
<evidence type="ECO:0000256" key="7">
    <source>
        <dbReference type="PROSITE-ProRule" id="PRU01373"/>
    </source>
</evidence>
<evidence type="ECO:0000256" key="4">
    <source>
        <dbReference type="ARBA" id="ARBA00022960"/>
    </source>
</evidence>
<proteinExistence type="inferred from homology"/>
<gene>
    <name evidence="10" type="ORF">J7I42_34045</name>
</gene>
<keyword evidence="4 7" id="KW-0133">Cell shape</keyword>
<evidence type="ECO:0000256" key="5">
    <source>
        <dbReference type="ARBA" id="ARBA00022984"/>
    </source>
</evidence>
<dbReference type="InterPro" id="IPR038063">
    <property type="entry name" value="Transpep_catalytic_dom"/>
</dbReference>
<evidence type="ECO:0000256" key="8">
    <source>
        <dbReference type="SAM" id="SignalP"/>
    </source>
</evidence>
<dbReference type="Proteomes" id="UP000677244">
    <property type="component" value="Unassembled WGS sequence"/>
</dbReference>
<dbReference type="SUPFAM" id="SSF141523">
    <property type="entry name" value="L,D-transpeptidase catalytic domain-like"/>
    <property type="match status" value="1"/>
</dbReference>
<keyword evidence="5 7" id="KW-0573">Peptidoglycan synthesis</keyword>
<keyword evidence="11" id="KW-1185">Reference proteome</keyword>
<evidence type="ECO:0000256" key="1">
    <source>
        <dbReference type="ARBA" id="ARBA00004752"/>
    </source>
</evidence>
<dbReference type="PANTHER" id="PTHR36699">
    <property type="entry name" value="LD-TRANSPEPTIDASE"/>
    <property type="match status" value="1"/>
</dbReference>